<dbReference type="EMBL" id="SHLD01000001">
    <property type="protein sequence ID" value="RZU75248.1"/>
    <property type="molecule type" value="Genomic_DNA"/>
</dbReference>
<dbReference type="AlphaFoldDB" id="A0A4Q8BCA5"/>
<dbReference type="RefSeq" id="WP_130335097.1">
    <property type="nucleotide sequence ID" value="NZ_SHLD01000001.1"/>
</dbReference>
<evidence type="ECO:0000313" key="2">
    <source>
        <dbReference type="Proteomes" id="UP000294114"/>
    </source>
</evidence>
<sequence>MNICWCVQGPICRVDGIHHCRPIPATTEAATVPMRLWLEQTWRPAVGAPMLVQEVTESGDARYLYLPTEQGRVLAYQVRRLIDLSKGGRR</sequence>
<gene>
    <name evidence="1" type="ORF">EV384_3780</name>
</gene>
<organism evidence="1 2">
    <name type="scientific">Micromonospora kangleipakensis</name>
    <dbReference type="NCBI Taxonomy" id="1077942"/>
    <lineage>
        <taxon>Bacteria</taxon>
        <taxon>Bacillati</taxon>
        <taxon>Actinomycetota</taxon>
        <taxon>Actinomycetes</taxon>
        <taxon>Micromonosporales</taxon>
        <taxon>Micromonosporaceae</taxon>
        <taxon>Micromonospora</taxon>
    </lineage>
</organism>
<comment type="caution">
    <text evidence="1">The sequence shown here is derived from an EMBL/GenBank/DDBJ whole genome shotgun (WGS) entry which is preliminary data.</text>
</comment>
<dbReference type="OrthoDB" id="9930698at2"/>
<evidence type="ECO:0000313" key="1">
    <source>
        <dbReference type="EMBL" id="RZU75248.1"/>
    </source>
</evidence>
<protein>
    <submittedName>
        <fullName evidence="1">Uncharacterized protein</fullName>
    </submittedName>
</protein>
<proteinExistence type="predicted"/>
<reference evidence="1 2" key="1">
    <citation type="submission" date="2019-02" db="EMBL/GenBank/DDBJ databases">
        <title>Sequencing the genomes of 1000 actinobacteria strains.</title>
        <authorList>
            <person name="Klenk H.-P."/>
        </authorList>
    </citation>
    <scope>NUCLEOTIDE SEQUENCE [LARGE SCALE GENOMIC DNA]</scope>
    <source>
        <strain evidence="1 2">DSM 45612</strain>
    </source>
</reference>
<name>A0A4Q8BCA5_9ACTN</name>
<accession>A0A4Q8BCA5</accession>
<keyword evidence="2" id="KW-1185">Reference proteome</keyword>
<dbReference type="Proteomes" id="UP000294114">
    <property type="component" value="Unassembled WGS sequence"/>
</dbReference>